<keyword evidence="1" id="KW-0812">Transmembrane</keyword>
<dbReference type="AlphaFoldDB" id="A0A1M6KIK4"/>
<protein>
    <recommendedName>
        <fullName evidence="4">DUF4153 domain-containing protein</fullName>
    </recommendedName>
</protein>
<keyword evidence="1" id="KW-0472">Membrane</keyword>
<feature type="transmembrane region" description="Helical" evidence="1">
    <location>
        <begin position="12"/>
        <end position="30"/>
    </location>
</feature>
<evidence type="ECO:0000313" key="2">
    <source>
        <dbReference type="EMBL" id="SHJ58788.1"/>
    </source>
</evidence>
<sequence length="597" mass="64289">MASVVGISTPVIRLAIGLLQGVALLMLYQASEHKTWPATDGLVFAPLATIATFVPLIVISALGHLRLRTLAAWAVVATLLCAGLATYDIFRNSVSVVGISVVTTGLMPILPSWVMWWSLASILFIIHTLTISGEADRKLIASYPTHFDIAWKHGVQFVLAVGFVSLFWGLLFLGAELFRLIKIEFLAELIKRTTFSIPVTALAFSYAIHVTDVRANIVQGARTLALILLSWLLPLMALLGAAFVVALLFTGLTPLWSTRRAASILLVAAAALVFLVNAAYQDGRAETRAVAILRYASRLAAFVLVPLVALAAYGVMLRIAQYGWTPERITALACVIVAACYGLGYLFAALRSTTSMAWLEPTNIFTSLAIVGVLLALSTPVADPARISVADQLSRLQAGTEKPEHFDFGFLRYRAGRYGVQALEQLAARTEGPQASVIAERANQALHAKSPWELARAAAQPPTTPAQRGLHITVIFPIGATLPEGFVQQDWNAFQPRWKLPNCLVSDTPCDAILTDLDGDGQPEVQLFDRPGGVAAAFKKGLTEGTWSYLGAVLNANCSGVRDAIHAGHFETAQPTLKEITANGQRLYIGTDCVRAP</sequence>
<evidence type="ECO:0000313" key="3">
    <source>
        <dbReference type="Proteomes" id="UP000189935"/>
    </source>
</evidence>
<dbReference type="Pfam" id="PF13687">
    <property type="entry name" value="DUF4153"/>
    <property type="match status" value="1"/>
</dbReference>
<evidence type="ECO:0000256" key="1">
    <source>
        <dbReference type="SAM" id="Phobius"/>
    </source>
</evidence>
<reference evidence="2 3" key="1">
    <citation type="submission" date="2016-11" db="EMBL/GenBank/DDBJ databases">
        <authorList>
            <person name="Jaros S."/>
            <person name="Januszkiewicz K."/>
            <person name="Wedrychowicz H."/>
        </authorList>
    </citation>
    <scope>NUCLEOTIDE SEQUENCE [LARGE SCALE GENOMIC DNA]</scope>
    <source>
        <strain evidence="2 3">GAS499</strain>
    </source>
</reference>
<keyword evidence="1" id="KW-1133">Transmembrane helix</keyword>
<evidence type="ECO:0008006" key="4">
    <source>
        <dbReference type="Google" id="ProtNLM"/>
    </source>
</evidence>
<feature type="transmembrane region" description="Helical" evidence="1">
    <location>
        <begin position="362"/>
        <end position="382"/>
    </location>
</feature>
<feature type="transmembrane region" description="Helical" evidence="1">
    <location>
        <begin position="329"/>
        <end position="350"/>
    </location>
</feature>
<feature type="transmembrane region" description="Helical" evidence="1">
    <location>
        <begin position="261"/>
        <end position="280"/>
    </location>
</feature>
<organism evidence="2 3">
    <name type="scientific">Bradyrhizobium lablabi</name>
    <dbReference type="NCBI Taxonomy" id="722472"/>
    <lineage>
        <taxon>Bacteria</taxon>
        <taxon>Pseudomonadati</taxon>
        <taxon>Pseudomonadota</taxon>
        <taxon>Alphaproteobacteria</taxon>
        <taxon>Hyphomicrobiales</taxon>
        <taxon>Nitrobacteraceae</taxon>
        <taxon>Bradyrhizobium</taxon>
    </lineage>
</organism>
<dbReference type="RefSeq" id="WP_079537163.1">
    <property type="nucleotide sequence ID" value="NZ_LT670844.1"/>
</dbReference>
<proteinExistence type="predicted"/>
<dbReference type="EMBL" id="LT670844">
    <property type="protein sequence ID" value="SHJ58788.1"/>
    <property type="molecule type" value="Genomic_DNA"/>
</dbReference>
<feature type="transmembrane region" description="Helical" evidence="1">
    <location>
        <begin position="225"/>
        <end position="249"/>
    </location>
</feature>
<dbReference type="OrthoDB" id="7402611at2"/>
<feature type="transmembrane region" description="Helical" evidence="1">
    <location>
        <begin position="195"/>
        <end position="213"/>
    </location>
</feature>
<feature type="transmembrane region" description="Helical" evidence="1">
    <location>
        <begin position="42"/>
        <end position="63"/>
    </location>
</feature>
<gene>
    <name evidence="2" type="ORF">SAMN05444159_0983</name>
</gene>
<feature type="transmembrane region" description="Helical" evidence="1">
    <location>
        <begin position="292"/>
        <end position="317"/>
    </location>
</feature>
<feature type="transmembrane region" description="Helical" evidence="1">
    <location>
        <begin position="110"/>
        <end position="133"/>
    </location>
</feature>
<feature type="transmembrane region" description="Helical" evidence="1">
    <location>
        <begin position="154"/>
        <end position="175"/>
    </location>
</feature>
<accession>A0A1M6KIK4</accession>
<feature type="transmembrane region" description="Helical" evidence="1">
    <location>
        <begin position="70"/>
        <end position="90"/>
    </location>
</feature>
<name>A0A1M6KIK4_9BRAD</name>
<dbReference type="InterPro" id="IPR025291">
    <property type="entry name" value="DUF4153"/>
</dbReference>
<dbReference type="Proteomes" id="UP000189935">
    <property type="component" value="Chromosome I"/>
</dbReference>